<protein>
    <submittedName>
        <fullName evidence="1">Uncharacterized protein</fullName>
    </submittedName>
</protein>
<accession>A0A9K3EM19</accession>
<evidence type="ECO:0000313" key="2">
    <source>
        <dbReference type="Proteomes" id="UP000215914"/>
    </source>
</evidence>
<sequence>MSNLEKNSPATDVAKSFSKSCITNEDLSLGACCNNDLDNNSSKYSKPKRSIDLFEDDGFKKPSAIQSKINKSLLNT</sequence>
<dbReference type="AlphaFoldDB" id="A0A9K3EM19"/>
<evidence type="ECO:0000313" key="1">
    <source>
        <dbReference type="EMBL" id="KAF5775469.1"/>
    </source>
</evidence>
<dbReference type="Proteomes" id="UP000215914">
    <property type="component" value="Unassembled WGS sequence"/>
</dbReference>
<dbReference type="EMBL" id="MNCJ02000328">
    <property type="protein sequence ID" value="KAF5775469.1"/>
    <property type="molecule type" value="Genomic_DNA"/>
</dbReference>
<organism evidence="1 2">
    <name type="scientific">Helianthus annuus</name>
    <name type="common">Common sunflower</name>
    <dbReference type="NCBI Taxonomy" id="4232"/>
    <lineage>
        <taxon>Eukaryota</taxon>
        <taxon>Viridiplantae</taxon>
        <taxon>Streptophyta</taxon>
        <taxon>Embryophyta</taxon>
        <taxon>Tracheophyta</taxon>
        <taxon>Spermatophyta</taxon>
        <taxon>Magnoliopsida</taxon>
        <taxon>eudicotyledons</taxon>
        <taxon>Gunneridae</taxon>
        <taxon>Pentapetalae</taxon>
        <taxon>asterids</taxon>
        <taxon>campanulids</taxon>
        <taxon>Asterales</taxon>
        <taxon>Asteraceae</taxon>
        <taxon>Asteroideae</taxon>
        <taxon>Heliantheae alliance</taxon>
        <taxon>Heliantheae</taxon>
        <taxon>Helianthus</taxon>
    </lineage>
</organism>
<dbReference type="Gramene" id="mRNA:HanXRQr2_Chr13g0612411">
    <property type="protein sequence ID" value="CDS:HanXRQr2_Chr13g0612411.1"/>
    <property type="gene ID" value="HanXRQr2_Chr13g0612411"/>
</dbReference>
<comment type="caution">
    <text evidence="1">The sequence shown here is derived from an EMBL/GenBank/DDBJ whole genome shotgun (WGS) entry which is preliminary data.</text>
</comment>
<keyword evidence="2" id="KW-1185">Reference proteome</keyword>
<reference evidence="1" key="2">
    <citation type="submission" date="2020-06" db="EMBL/GenBank/DDBJ databases">
        <title>Helianthus annuus Genome sequencing and assembly Release 2.</title>
        <authorList>
            <person name="Gouzy J."/>
            <person name="Langlade N."/>
            <person name="Munos S."/>
        </authorList>
    </citation>
    <scope>NUCLEOTIDE SEQUENCE</scope>
    <source>
        <tissue evidence="1">Leaves</tissue>
    </source>
</reference>
<gene>
    <name evidence="1" type="ORF">HanXRQr2_Chr13g0612411</name>
</gene>
<reference evidence="1" key="1">
    <citation type="journal article" date="2017" name="Nature">
        <title>The sunflower genome provides insights into oil metabolism, flowering and Asterid evolution.</title>
        <authorList>
            <person name="Badouin H."/>
            <person name="Gouzy J."/>
            <person name="Grassa C.J."/>
            <person name="Murat F."/>
            <person name="Staton S.E."/>
            <person name="Cottret L."/>
            <person name="Lelandais-Briere C."/>
            <person name="Owens G.L."/>
            <person name="Carrere S."/>
            <person name="Mayjonade B."/>
            <person name="Legrand L."/>
            <person name="Gill N."/>
            <person name="Kane N.C."/>
            <person name="Bowers J.E."/>
            <person name="Hubner S."/>
            <person name="Bellec A."/>
            <person name="Berard A."/>
            <person name="Berges H."/>
            <person name="Blanchet N."/>
            <person name="Boniface M.C."/>
            <person name="Brunel D."/>
            <person name="Catrice O."/>
            <person name="Chaidir N."/>
            <person name="Claudel C."/>
            <person name="Donnadieu C."/>
            <person name="Faraut T."/>
            <person name="Fievet G."/>
            <person name="Helmstetter N."/>
            <person name="King M."/>
            <person name="Knapp S.J."/>
            <person name="Lai Z."/>
            <person name="Le Paslier M.C."/>
            <person name="Lippi Y."/>
            <person name="Lorenzon L."/>
            <person name="Mandel J.R."/>
            <person name="Marage G."/>
            <person name="Marchand G."/>
            <person name="Marquand E."/>
            <person name="Bret-Mestries E."/>
            <person name="Morien E."/>
            <person name="Nambeesan S."/>
            <person name="Nguyen T."/>
            <person name="Pegot-Espagnet P."/>
            <person name="Pouilly N."/>
            <person name="Raftis F."/>
            <person name="Sallet E."/>
            <person name="Schiex T."/>
            <person name="Thomas J."/>
            <person name="Vandecasteele C."/>
            <person name="Vares D."/>
            <person name="Vear F."/>
            <person name="Vautrin S."/>
            <person name="Crespi M."/>
            <person name="Mangin B."/>
            <person name="Burke J.M."/>
            <person name="Salse J."/>
            <person name="Munos S."/>
            <person name="Vincourt P."/>
            <person name="Rieseberg L.H."/>
            <person name="Langlade N.B."/>
        </authorList>
    </citation>
    <scope>NUCLEOTIDE SEQUENCE</scope>
    <source>
        <tissue evidence="1">Leaves</tissue>
    </source>
</reference>
<name>A0A9K3EM19_HELAN</name>
<proteinExistence type="predicted"/>